<dbReference type="SMART" id="SM00346">
    <property type="entry name" value="HTH_ICLR"/>
    <property type="match status" value="1"/>
</dbReference>
<dbReference type="SUPFAM" id="SSF46785">
    <property type="entry name" value="Winged helix' DNA-binding domain"/>
    <property type="match status" value="1"/>
</dbReference>
<dbReference type="PANTHER" id="PTHR30136">
    <property type="entry name" value="HELIX-TURN-HELIX TRANSCRIPTIONAL REGULATOR, ICLR FAMILY"/>
    <property type="match status" value="1"/>
</dbReference>
<keyword evidence="2" id="KW-0238">DNA-binding</keyword>
<gene>
    <name evidence="6" type="ORF">I8J29_04670</name>
</gene>
<protein>
    <submittedName>
        <fullName evidence="6">IclR family transcriptional regulator</fullName>
    </submittedName>
</protein>
<evidence type="ECO:0000259" key="4">
    <source>
        <dbReference type="PROSITE" id="PS51077"/>
    </source>
</evidence>
<keyword evidence="3" id="KW-0804">Transcription</keyword>
<evidence type="ECO:0000313" key="6">
    <source>
        <dbReference type="EMBL" id="MBO7743475.1"/>
    </source>
</evidence>
<organism evidence="6 7">
    <name type="scientific">Paenibacillus artemisiicola</name>
    <dbReference type="NCBI Taxonomy" id="1172618"/>
    <lineage>
        <taxon>Bacteria</taxon>
        <taxon>Bacillati</taxon>
        <taxon>Bacillota</taxon>
        <taxon>Bacilli</taxon>
        <taxon>Bacillales</taxon>
        <taxon>Paenibacillaceae</taxon>
        <taxon>Paenibacillus</taxon>
    </lineage>
</organism>
<keyword evidence="1" id="KW-0805">Transcription regulation</keyword>
<evidence type="ECO:0000256" key="1">
    <source>
        <dbReference type="ARBA" id="ARBA00023015"/>
    </source>
</evidence>
<dbReference type="Gene3D" id="3.30.450.40">
    <property type="match status" value="1"/>
</dbReference>
<dbReference type="InterPro" id="IPR014757">
    <property type="entry name" value="Tscrpt_reg_IclR_C"/>
</dbReference>
<dbReference type="PROSITE" id="PS51078">
    <property type="entry name" value="ICLR_ED"/>
    <property type="match status" value="1"/>
</dbReference>
<dbReference type="Gene3D" id="1.10.10.10">
    <property type="entry name" value="Winged helix-like DNA-binding domain superfamily/Winged helix DNA-binding domain"/>
    <property type="match status" value="1"/>
</dbReference>
<dbReference type="Proteomes" id="UP000670947">
    <property type="component" value="Unassembled WGS sequence"/>
</dbReference>
<proteinExistence type="predicted"/>
<keyword evidence="7" id="KW-1185">Reference proteome</keyword>
<sequence>MSQEIKGQGIQSLEIGLAILKQIAAAKRPLTITQLAEICDMPKSKLHHYLTSFCRSGFLKKGEDLRYALGSELVLLGLGAVEAMDINEAAVPYMKAINDAVHETVYLSLWGMNGPFFVRCIESKRAISIGIRVGSQVGVTKSSSGKVFAAFMRNEETENLIKRELEEDRMDADAFKKEIREIKENGYARSDSAVAPGIVGLSCPVFNRSGEIIAAITILALSGTMDASETAEAVRSLQENCLKLSKEIGYNG</sequence>
<reference evidence="6 7" key="1">
    <citation type="submission" date="2021-03" db="EMBL/GenBank/DDBJ databases">
        <title>Paenibacillus artemisicola MWE-103 whole genome sequence.</title>
        <authorList>
            <person name="Ham Y.J."/>
        </authorList>
    </citation>
    <scope>NUCLEOTIDE SEQUENCE [LARGE SCALE GENOMIC DNA]</scope>
    <source>
        <strain evidence="6 7">MWE-103</strain>
    </source>
</reference>
<dbReference type="SUPFAM" id="SSF55781">
    <property type="entry name" value="GAF domain-like"/>
    <property type="match status" value="1"/>
</dbReference>
<dbReference type="InterPro" id="IPR050707">
    <property type="entry name" value="HTH_MetabolicPath_Reg"/>
</dbReference>
<evidence type="ECO:0000313" key="7">
    <source>
        <dbReference type="Proteomes" id="UP000670947"/>
    </source>
</evidence>
<dbReference type="PANTHER" id="PTHR30136:SF8">
    <property type="entry name" value="TRANSCRIPTIONAL REGULATORY PROTEIN"/>
    <property type="match status" value="1"/>
</dbReference>
<evidence type="ECO:0000256" key="3">
    <source>
        <dbReference type="ARBA" id="ARBA00023163"/>
    </source>
</evidence>
<dbReference type="InterPro" id="IPR005471">
    <property type="entry name" value="Tscrpt_reg_IclR_N"/>
</dbReference>
<feature type="domain" description="IclR-ED" evidence="5">
    <location>
        <begin position="72"/>
        <end position="250"/>
    </location>
</feature>
<dbReference type="Pfam" id="PF01614">
    <property type="entry name" value="IclR_C"/>
    <property type="match status" value="1"/>
</dbReference>
<dbReference type="EMBL" id="JAGGDJ010000002">
    <property type="protein sequence ID" value="MBO7743475.1"/>
    <property type="molecule type" value="Genomic_DNA"/>
</dbReference>
<dbReference type="Pfam" id="PF09339">
    <property type="entry name" value="HTH_IclR"/>
    <property type="match status" value="1"/>
</dbReference>
<evidence type="ECO:0000256" key="2">
    <source>
        <dbReference type="ARBA" id="ARBA00023125"/>
    </source>
</evidence>
<dbReference type="InterPro" id="IPR029016">
    <property type="entry name" value="GAF-like_dom_sf"/>
</dbReference>
<feature type="domain" description="HTH iclR-type" evidence="4">
    <location>
        <begin position="10"/>
        <end position="71"/>
    </location>
</feature>
<evidence type="ECO:0000259" key="5">
    <source>
        <dbReference type="PROSITE" id="PS51078"/>
    </source>
</evidence>
<comment type="caution">
    <text evidence="6">The sequence shown here is derived from an EMBL/GenBank/DDBJ whole genome shotgun (WGS) entry which is preliminary data.</text>
</comment>
<dbReference type="InterPro" id="IPR036388">
    <property type="entry name" value="WH-like_DNA-bd_sf"/>
</dbReference>
<dbReference type="PROSITE" id="PS51077">
    <property type="entry name" value="HTH_ICLR"/>
    <property type="match status" value="1"/>
</dbReference>
<name>A0ABS3W590_9BACL</name>
<dbReference type="RefSeq" id="WP_208846501.1">
    <property type="nucleotide sequence ID" value="NZ_JAGGDJ010000002.1"/>
</dbReference>
<accession>A0ABS3W590</accession>
<dbReference type="InterPro" id="IPR036390">
    <property type="entry name" value="WH_DNA-bd_sf"/>
</dbReference>